<keyword evidence="2" id="KW-1185">Reference proteome</keyword>
<dbReference type="EMBL" id="HG001679">
    <property type="protein sequence ID" value="CDF34227.1"/>
    <property type="molecule type" value="Genomic_DNA"/>
</dbReference>
<evidence type="ECO:0000313" key="1">
    <source>
        <dbReference type="EMBL" id="CDF34227.1"/>
    </source>
</evidence>
<dbReference type="Gramene" id="CDF34227">
    <property type="protein sequence ID" value="CDF34227"/>
    <property type="gene ID" value="CHC_T00002928001"/>
</dbReference>
<evidence type="ECO:0000313" key="2">
    <source>
        <dbReference type="Proteomes" id="UP000012073"/>
    </source>
</evidence>
<gene>
    <name evidence="1" type="ORF">CHC_T00002928001</name>
</gene>
<dbReference type="STRING" id="2769.R7Q6Q6"/>
<dbReference type="RefSeq" id="XP_005714046.1">
    <property type="nucleotide sequence ID" value="XM_005713989.1"/>
</dbReference>
<name>R7Q6Q6_CHOCR</name>
<dbReference type="KEGG" id="ccp:CHC_T00002928001"/>
<organism evidence="1 2">
    <name type="scientific">Chondrus crispus</name>
    <name type="common">Carrageen Irish moss</name>
    <name type="synonym">Polymorpha crispa</name>
    <dbReference type="NCBI Taxonomy" id="2769"/>
    <lineage>
        <taxon>Eukaryota</taxon>
        <taxon>Rhodophyta</taxon>
        <taxon>Florideophyceae</taxon>
        <taxon>Rhodymeniophycidae</taxon>
        <taxon>Gigartinales</taxon>
        <taxon>Gigartinaceae</taxon>
        <taxon>Chondrus</taxon>
    </lineage>
</organism>
<dbReference type="GeneID" id="17321778"/>
<proteinExistence type="predicted"/>
<dbReference type="Proteomes" id="UP000012073">
    <property type="component" value="Unassembled WGS sequence"/>
</dbReference>
<accession>R7Q6Q6</accession>
<dbReference type="AlphaFoldDB" id="R7Q6Q6"/>
<reference evidence="2" key="1">
    <citation type="journal article" date="2013" name="Proc. Natl. Acad. Sci. U.S.A.">
        <title>Genome structure and metabolic features in the red seaweed Chondrus crispus shed light on evolution of the Archaeplastida.</title>
        <authorList>
            <person name="Collen J."/>
            <person name="Porcel B."/>
            <person name="Carre W."/>
            <person name="Ball S.G."/>
            <person name="Chaparro C."/>
            <person name="Tonon T."/>
            <person name="Barbeyron T."/>
            <person name="Michel G."/>
            <person name="Noel B."/>
            <person name="Valentin K."/>
            <person name="Elias M."/>
            <person name="Artiguenave F."/>
            <person name="Arun A."/>
            <person name="Aury J.M."/>
            <person name="Barbosa-Neto J.F."/>
            <person name="Bothwell J.H."/>
            <person name="Bouget F.Y."/>
            <person name="Brillet L."/>
            <person name="Cabello-Hurtado F."/>
            <person name="Capella-Gutierrez S."/>
            <person name="Charrier B."/>
            <person name="Cladiere L."/>
            <person name="Cock J.M."/>
            <person name="Coelho S.M."/>
            <person name="Colleoni C."/>
            <person name="Czjzek M."/>
            <person name="Da Silva C."/>
            <person name="Delage L."/>
            <person name="Denoeud F."/>
            <person name="Deschamps P."/>
            <person name="Dittami S.M."/>
            <person name="Gabaldon T."/>
            <person name="Gachon C.M."/>
            <person name="Groisillier A."/>
            <person name="Herve C."/>
            <person name="Jabbari K."/>
            <person name="Katinka M."/>
            <person name="Kloareg B."/>
            <person name="Kowalczyk N."/>
            <person name="Labadie K."/>
            <person name="Leblanc C."/>
            <person name="Lopez P.J."/>
            <person name="McLachlan D.H."/>
            <person name="Meslet-Cladiere L."/>
            <person name="Moustafa A."/>
            <person name="Nehr Z."/>
            <person name="Nyvall Collen P."/>
            <person name="Panaud O."/>
            <person name="Partensky F."/>
            <person name="Poulain J."/>
            <person name="Rensing S.A."/>
            <person name="Rousvoal S."/>
            <person name="Samson G."/>
            <person name="Symeonidi A."/>
            <person name="Weissenbach J."/>
            <person name="Zambounis A."/>
            <person name="Wincker P."/>
            <person name="Boyen C."/>
        </authorList>
    </citation>
    <scope>NUCLEOTIDE SEQUENCE [LARGE SCALE GENOMIC DNA]</scope>
    <source>
        <strain evidence="2">cv. Stackhouse</strain>
    </source>
</reference>
<sequence>MKRHGSGLAVAKCTCGQIFIPSGSGSQGGSPELLTTERFLPAGKPVNCASY</sequence>
<protein>
    <submittedName>
        <fullName evidence="1">Uncharacterized protein</fullName>
    </submittedName>
</protein>